<dbReference type="OrthoDB" id="977141at2"/>
<dbReference type="EMBL" id="QWGE01000001">
    <property type="protein sequence ID" value="RIJ43043.1"/>
    <property type="molecule type" value="Genomic_DNA"/>
</dbReference>
<protein>
    <submittedName>
        <fullName evidence="3">PorT family protein</fullName>
    </submittedName>
</protein>
<dbReference type="RefSeq" id="WP_119430925.1">
    <property type="nucleotide sequence ID" value="NZ_QWGE01000001.1"/>
</dbReference>
<reference evidence="4" key="1">
    <citation type="submission" date="2018-08" db="EMBL/GenBank/DDBJ databases">
        <title>Mucilaginibacter sp. MYSH2.</title>
        <authorList>
            <person name="Seo T."/>
        </authorList>
    </citation>
    <scope>NUCLEOTIDE SEQUENCE [LARGE SCALE GENOMIC DNA]</scope>
    <source>
        <strain evidence="4">KIRAN</strain>
    </source>
</reference>
<evidence type="ECO:0000313" key="3">
    <source>
        <dbReference type="EMBL" id="RIJ43043.1"/>
    </source>
</evidence>
<dbReference type="Pfam" id="PF13568">
    <property type="entry name" value="OMP_b-brl_2"/>
    <property type="match status" value="1"/>
</dbReference>
<organism evidence="3 4">
    <name type="scientific">Pontibacter oryzae</name>
    <dbReference type="NCBI Taxonomy" id="2304593"/>
    <lineage>
        <taxon>Bacteria</taxon>
        <taxon>Pseudomonadati</taxon>
        <taxon>Bacteroidota</taxon>
        <taxon>Cytophagia</taxon>
        <taxon>Cytophagales</taxon>
        <taxon>Hymenobacteraceae</taxon>
        <taxon>Pontibacter</taxon>
    </lineage>
</organism>
<comment type="caution">
    <text evidence="3">The sequence shown here is derived from an EMBL/GenBank/DDBJ whole genome shotgun (WGS) entry which is preliminary data.</text>
</comment>
<feature type="chain" id="PRO_5017260711" evidence="1">
    <location>
        <begin position="21"/>
        <end position="213"/>
    </location>
</feature>
<evidence type="ECO:0000256" key="1">
    <source>
        <dbReference type="SAM" id="SignalP"/>
    </source>
</evidence>
<gene>
    <name evidence="3" type="ORF">D1627_04195</name>
</gene>
<dbReference type="Proteomes" id="UP000266005">
    <property type="component" value="Unassembled WGS sequence"/>
</dbReference>
<sequence>MKTPLLTCLMAVLLACTAHAQSSFQPETSLGIKGGLNLSNYTFDPNITQQARTAYTGGLVFKHIAQRKLGIQLEANFVQRGWTETTASGGTFTRELDYLEVPFMTHVAIGQRTRFILNFGPNASFLLNSPAGAPIPEGQTEQGYYQKPIDNEFMIALSLGIGMSKITSFGEFQLEARLTQGLNDIFDIEQNVATSRNTNVGLTLVYLLNLRRN</sequence>
<name>A0A399SKQ3_9BACT</name>
<feature type="signal peptide" evidence="1">
    <location>
        <begin position="1"/>
        <end position="20"/>
    </location>
</feature>
<dbReference type="PROSITE" id="PS51257">
    <property type="entry name" value="PROKAR_LIPOPROTEIN"/>
    <property type="match status" value="1"/>
</dbReference>
<proteinExistence type="predicted"/>
<keyword evidence="1" id="KW-0732">Signal</keyword>
<feature type="domain" description="Outer membrane protein beta-barrel" evidence="2">
    <location>
        <begin position="26"/>
        <end position="187"/>
    </location>
</feature>
<dbReference type="InterPro" id="IPR025665">
    <property type="entry name" value="Beta-barrel_OMP_2"/>
</dbReference>
<evidence type="ECO:0000313" key="4">
    <source>
        <dbReference type="Proteomes" id="UP000266005"/>
    </source>
</evidence>
<evidence type="ECO:0000259" key="2">
    <source>
        <dbReference type="Pfam" id="PF13568"/>
    </source>
</evidence>
<keyword evidence="4" id="KW-1185">Reference proteome</keyword>
<accession>A0A399SKQ3</accession>
<dbReference type="AlphaFoldDB" id="A0A399SKQ3"/>